<dbReference type="Proteomes" id="UP000283374">
    <property type="component" value="Unassembled WGS sequence"/>
</dbReference>
<feature type="transmembrane region" description="Helical" evidence="9">
    <location>
        <begin position="64"/>
        <end position="88"/>
    </location>
</feature>
<evidence type="ECO:0000256" key="5">
    <source>
        <dbReference type="ARBA" id="ARBA00022741"/>
    </source>
</evidence>
<evidence type="ECO:0000259" key="11">
    <source>
        <dbReference type="Pfam" id="PF07730"/>
    </source>
</evidence>
<evidence type="ECO:0000256" key="2">
    <source>
        <dbReference type="ARBA" id="ARBA00012438"/>
    </source>
</evidence>
<evidence type="ECO:0000256" key="6">
    <source>
        <dbReference type="ARBA" id="ARBA00022777"/>
    </source>
</evidence>
<dbReference type="GO" id="GO:0005524">
    <property type="term" value="F:ATP binding"/>
    <property type="evidence" value="ECO:0007669"/>
    <property type="project" value="UniProtKB-KW"/>
</dbReference>
<keyword evidence="5" id="KW-0547">Nucleotide-binding</keyword>
<dbReference type="GO" id="GO:0046983">
    <property type="term" value="F:protein dimerization activity"/>
    <property type="evidence" value="ECO:0007669"/>
    <property type="project" value="InterPro"/>
</dbReference>
<name>A0A413RLP6_9CELL</name>
<feature type="transmembrane region" description="Helical" evidence="9">
    <location>
        <begin position="122"/>
        <end position="141"/>
    </location>
</feature>
<dbReference type="PANTHER" id="PTHR24421:SF10">
    <property type="entry name" value="NITRATE_NITRITE SENSOR PROTEIN NARQ"/>
    <property type="match status" value="1"/>
</dbReference>
<dbReference type="InterPro" id="IPR050482">
    <property type="entry name" value="Sensor_HK_TwoCompSys"/>
</dbReference>
<evidence type="ECO:0000256" key="1">
    <source>
        <dbReference type="ARBA" id="ARBA00000085"/>
    </source>
</evidence>
<dbReference type="SUPFAM" id="SSF55874">
    <property type="entry name" value="ATPase domain of HSP90 chaperone/DNA topoisomerase II/histidine kinase"/>
    <property type="match status" value="1"/>
</dbReference>
<evidence type="ECO:0000256" key="8">
    <source>
        <dbReference type="ARBA" id="ARBA00023012"/>
    </source>
</evidence>
<comment type="catalytic activity">
    <reaction evidence="1">
        <text>ATP + protein L-histidine = ADP + protein N-phospho-L-histidine.</text>
        <dbReference type="EC" id="2.7.13.3"/>
    </reaction>
</comment>
<accession>A0A413RLP6</accession>
<dbReference type="Pfam" id="PF02518">
    <property type="entry name" value="HATPase_c"/>
    <property type="match status" value="1"/>
</dbReference>
<evidence type="ECO:0000259" key="10">
    <source>
        <dbReference type="Pfam" id="PF02518"/>
    </source>
</evidence>
<evidence type="ECO:0000256" key="3">
    <source>
        <dbReference type="ARBA" id="ARBA00022553"/>
    </source>
</evidence>
<keyword evidence="6" id="KW-0418">Kinase</keyword>
<dbReference type="OrthoDB" id="227596at2"/>
<feature type="domain" description="Signal transduction histidine kinase subgroup 3 dimerisation and phosphoacceptor" evidence="11">
    <location>
        <begin position="170"/>
        <end position="233"/>
    </location>
</feature>
<dbReference type="Gene3D" id="1.20.5.1930">
    <property type="match status" value="1"/>
</dbReference>
<evidence type="ECO:0000256" key="7">
    <source>
        <dbReference type="ARBA" id="ARBA00022840"/>
    </source>
</evidence>
<dbReference type="Gene3D" id="3.30.565.10">
    <property type="entry name" value="Histidine kinase-like ATPase, C-terminal domain"/>
    <property type="match status" value="1"/>
</dbReference>
<dbReference type="InterPro" id="IPR036890">
    <property type="entry name" value="HATPase_C_sf"/>
</dbReference>
<dbReference type="Pfam" id="PF07730">
    <property type="entry name" value="HisKA_3"/>
    <property type="match status" value="1"/>
</dbReference>
<keyword evidence="3" id="KW-0597">Phosphoprotein</keyword>
<dbReference type="RefSeq" id="WP_138067548.1">
    <property type="nucleotide sequence ID" value="NZ_QWKP01000189.1"/>
</dbReference>
<evidence type="ECO:0000256" key="4">
    <source>
        <dbReference type="ARBA" id="ARBA00022679"/>
    </source>
</evidence>
<evidence type="ECO:0000256" key="9">
    <source>
        <dbReference type="SAM" id="Phobius"/>
    </source>
</evidence>
<dbReference type="EMBL" id="QWKP01000189">
    <property type="protein sequence ID" value="RHA41016.1"/>
    <property type="molecule type" value="Genomic_DNA"/>
</dbReference>
<keyword evidence="13" id="KW-1185">Reference proteome</keyword>
<dbReference type="GO" id="GO:0000155">
    <property type="term" value="F:phosphorelay sensor kinase activity"/>
    <property type="evidence" value="ECO:0007669"/>
    <property type="project" value="InterPro"/>
</dbReference>
<gene>
    <name evidence="12" type="ORF">D1825_09275</name>
</gene>
<dbReference type="PANTHER" id="PTHR24421">
    <property type="entry name" value="NITRATE/NITRITE SENSOR PROTEIN NARX-RELATED"/>
    <property type="match status" value="1"/>
</dbReference>
<comment type="caution">
    <text evidence="12">The sequence shown here is derived from an EMBL/GenBank/DDBJ whole genome shotgun (WGS) entry which is preliminary data.</text>
</comment>
<proteinExistence type="predicted"/>
<feature type="transmembrane region" description="Helical" evidence="9">
    <location>
        <begin position="12"/>
        <end position="33"/>
    </location>
</feature>
<evidence type="ECO:0000313" key="13">
    <source>
        <dbReference type="Proteomes" id="UP000283374"/>
    </source>
</evidence>
<feature type="domain" description="Histidine kinase/HSP90-like ATPase" evidence="10">
    <location>
        <begin position="277"/>
        <end position="367"/>
    </location>
</feature>
<sequence length="369" mass="38829">MDRLAGDDRRTGAVIAIATAVFGVGIVVIRADADQLGRPVAVEVVAQVVGAVLLGVLWRWPLWAYVACVALSVYSPVLAACVCAFLVGRRLRQTREVVAVVLGAQGLLVLGWVVSARPWQPGHLAAMVTLTLVAWILGGAARSAADAAETRATAEAARRVHLAETVRAAEQDRLAREMHDVVAHRISLIVLNANRIESGSAADVVEVAGQIRQTGRAALDDMRQVLGRLRHDEAAPGLARLAFDEVDGLVAEMREVGQPIAVRIVAEGRTPPDAAERTAVLVVREALTNAVRHAPGADTSIEIADGPGAVRVRVTNGRPSGTVDHEMTTGGHGLLGLKERVAMLAGTWNAAATPEGGFVVEATLPRADQ</sequence>
<dbReference type="GO" id="GO:0016020">
    <property type="term" value="C:membrane"/>
    <property type="evidence" value="ECO:0007669"/>
    <property type="project" value="InterPro"/>
</dbReference>
<reference evidence="12 13" key="1">
    <citation type="submission" date="2018-08" db="EMBL/GenBank/DDBJ databases">
        <title>Cellulomonas rhizosphaerae sp. nov., a novel actinomycete isolated from soil.</title>
        <authorList>
            <person name="Tian Y."/>
        </authorList>
    </citation>
    <scope>NUCLEOTIDE SEQUENCE [LARGE SCALE GENOMIC DNA]</scope>
    <source>
        <strain evidence="12 13">NEAU-TCZ24</strain>
    </source>
</reference>
<feature type="transmembrane region" description="Helical" evidence="9">
    <location>
        <begin position="40"/>
        <end position="58"/>
    </location>
</feature>
<dbReference type="AlphaFoldDB" id="A0A413RLP6"/>
<feature type="transmembrane region" description="Helical" evidence="9">
    <location>
        <begin position="97"/>
        <end position="116"/>
    </location>
</feature>
<evidence type="ECO:0000313" key="12">
    <source>
        <dbReference type="EMBL" id="RHA41016.1"/>
    </source>
</evidence>
<protein>
    <recommendedName>
        <fullName evidence="2">histidine kinase</fullName>
        <ecNumber evidence="2">2.7.13.3</ecNumber>
    </recommendedName>
</protein>
<dbReference type="InterPro" id="IPR011712">
    <property type="entry name" value="Sig_transdc_His_kin_sub3_dim/P"/>
</dbReference>
<dbReference type="CDD" id="cd16917">
    <property type="entry name" value="HATPase_UhpB-NarQ-NarX-like"/>
    <property type="match status" value="1"/>
</dbReference>
<dbReference type="EC" id="2.7.13.3" evidence="2"/>
<keyword evidence="4" id="KW-0808">Transferase</keyword>
<keyword evidence="9" id="KW-0812">Transmembrane</keyword>
<keyword evidence="9" id="KW-1133">Transmembrane helix</keyword>
<dbReference type="InterPro" id="IPR003594">
    <property type="entry name" value="HATPase_dom"/>
</dbReference>
<keyword evidence="9" id="KW-0472">Membrane</keyword>
<organism evidence="12 13">
    <name type="scientific">Cellulomonas rhizosphaerae</name>
    <dbReference type="NCBI Taxonomy" id="2293719"/>
    <lineage>
        <taxon>Bacteria</taxon>
        <taxon>Bacillati</taxon>
        <taxon>Actinomycetota</taxon>
        <taxon>Actinomycetes</taxon>
        <taxon>Micrococcales</taxon>
        <taxon>Cellulomonadaceae</taxon>
        <taxon>Cellulomonas</taxon>
    </lineage>
</organism>
<keyword evidence="8" id="KW-0902">Two-component regulatory system</keyword>
<keyword evidence="7" id="KW-0067">ATP-binding</keyword>